<dbReference type="GO" id="GO:0016787">
    <property type="term" value="F:hydrolase activity"/>
    <property type="evidence" value="ECO:0007669"/>
    <property type="project" value="UniProtKB-KW"/>
</dbReference>
<dbReference type="SUPFAM" id="SSF48317">
    <property type="entry name" value="Acid phosphatase/Vanadium-dependent haloperoxidase"/>
    <property type="match status" value="1"/>
</dbReference>
<evidence type="ECO:0000259" key="8">
    <source>
        <dbReference type="SMART" id="SM00014"/>
    </source>
</evidence>
<dbReference type="InterPro" id="IPR000326">
    <property type="entry name" value="PAP2/HPO"/>
</dbReference>
<evidence type="ECO:0000256" key="1">
    <source>
        <dbReference type="ARBA" id="ARBA00004651"/>
    </source>
</evidence>
<comment type="subcellular location">
    <subcellularLocation>
        <location evidence="1">Cell membrane</location>
        <topology evidence="1">Multi-pass membrane protein</topology>
    </subcellularLocation>
</comment>
<evidence type="ECO:0000256" key="6">
    <source>
        <dbReference type="ARBA" id="ARBA00023136"/>
    </source>
</evidence>
<evidence type="ECO:0000313" key="10">
    <source>
        <dbReference type="Proteomes" id="UP000199025"/>
    </source>
</evidence>
<name>A0A1I3K663_9PSEU</name>
<dbReference type="AlphaFoldDB" id="A0A1I3K663"/>
<dbReference type="PANTHER" id="PTHR14969">
    <property type="entry name" value="SPHINGOSINE-1-PHOSPHATE PHOSPHOHYDROLASE"/>
    <property type="match status" value="1"/>
</dbReference>
<keyword evidence="2" id="KW-1003">Cell membrane</keyword>
<feature type="transmembrane region" description="Helical" evidence="7">
    <location>
        <begin position="32"/>
        <end position="53"/>
    </location>
</feature>
<feature type="domain" description="Phosphatidic acid phosphatase type 2/haloperoxidase" evidence="8">
    <location>
        <begin position="61"/>
        <end position="171"/>
    </location>
</feature>
<protein>
    <submittedName>
        <fullName evidence="9">Undecaprenyl-diphosphatase</fullName>
    </submittedName>
</protein>
<organism evidence="9 10">
    <name type="scientific">Amycolatopsis sacchari</name>
    <dbReference type="NCBI Taxonomy" id="115433"/>
    <lineage>
        <taxon>Bacteria</taxon>
        <taxon>Bacillati</taxon>
        <taxon>Actinomycetota</taxon>
        <taxon>Actinomycetes</taxon>
        <taxon>Pseudonocardiales</taxon>
        <taxon>Pseudonocardiaceae</taxon>
        <taxon>Amycolatopsis</taxon>
    </lineage>
</organism>
<dbReference type="Gene3D" id="1.20.144.10">
    <property type="entry name" value="Phosphatidic acid phosphatase type 2/haloperoxidase"/>
    <property type="match status" value="1"/>
</dbReference>
<dbReference type="RefSeq" id="WP_245782837.1">
    <property type="nucleotide sequence ID" value="NZ_FORP01000001.1"/>
</dbReference>
<evidence type="ECO:0000256" key="3">
    <source>
        <dbReference type="ARBA" id="ARBA00022692"/>
    </source>
</evidence>
<evidence type="ECO:0000256" key="2">
    <source>
        <dbReference type="ARBA" id="ARBA00022475"/>
    </source>
</evidence>
<proteinExistence type="predicted"/>
<evidence type="ECO:0000256" key="4">
    <source>
        <dbReference type="ARBA" id="ARBA00022801"/>
    </source>
</evidence>
<evidence type="ECO:0000256" key="5">
    <source>
        <dbReference type="ARBA" id="ARBA00022989"/>
    </source>
</evidence>
<accession>A0A1I3K663</accession>
<evidence type="ECO:0000313" key="9">
    <source>
        <dbReference type="EMBL" id="SFI67914.1"/>
    </source>
</evidence>
<keyword evidence="3 7" id="KW-0812">Transmembrane</keyword>
<keyword evidence="6 7" id="KW-0472">Membrane</keyword>
<dbReference type="Proteomes" id="UP000199025">
    <property type="component" value="Unassembled WGS sequence"/>
</dbReference>
<dbReference type="GO" id="GO:0005886">
    <property type="term" value="C:plasma membrane"/>
    <property type="evidence" value="ECO:0007669"/>
    <property type="project" value="UniProtKB-SubCell"/>
</dbReference>
<sequence length="175" mass="18410">MSRKGLLGRLDRLEGDWVSGRLPAARPSRATVVLSLAARGGLLWWVAAAVLLLRPGRWRRAGLHAALAVGIALPCSHLLARLLLRRRPRADDLPARRALPETPTSSALPSAHACAAAAFTTAAALQAPPVAALAAPVAFGVAYSRVRTRVHWPSDVLAGAALGVLVAVATRRLVR</sequence>
<dbReference type="Pfam" id="PF01569">
    <property type="entry name" value="PAP2"/>
    <property type="match status" value="1"/>
</dbReference>
<dbReference type="PANTHER" id="PTHR14969:SF62">
    <property type="entry name" value="DECAPRENYLPHOSPHORYL-5-PHOSPHORIBOSE PHOSPHATASE RV3807C-RELATED"/>
    <property type="match status" value="1"/>
</dbReference>
<dbReference type="STRING" id="115433.SAMN05421835_101427"/>
<feature type="transmembrane region" description="Helical" evidence="7">
    <location>
        <begin position="65"/>
        <end position="84"/>
    </location>
</feature>
<reference evidence="9 10" key="1">
    <citation type="submission" date="2016-10" db="EMBL/GenBank/DDBJ databases">
        <authorList>
            <person name="de Groot N.N."/>
        </authorList>
    </citation>
    <scope>NUCLEOTIDE SEQUENCE [LARGE SCALE GENOMIC DNA]</scope>
    <source>
        <strain evidence="9 10">DSM 44468</strain>
    </source>
</reference>
<keyword evidence="10" id="KW-1185">Reference proteome</keyword>
<dbReference type="SMART" id="SM00014">
    <property type="entry name" value="acidPPc"/>
    <property type="match status" value="1"/>
</dbReference>
<gene>
    <name evidence="9" type="ORF">SAMN05421835_101427</name>
</gene>
<keyword evidence="5 7" id="KW-1133">Transmembrane helix</keyword>
<keyword evidence="4" id="KW-0378">Hydrolase</keyword>
<dbReference type="EMBL" id="FORP01000001">
    <property type="protein sequence ID" value="SFI67914.1"/>
    <property type="molecule type" value="Genomic_DNA"/>
</dbReference>
<evidence type="ECO:0000256" key="7">
    <source>
        <dbReference type="SAM" id="Phobius"/>
    </source>
</evidence>
<dbReference type="InterPro" id="IPR036938">
    <property type="entry name" value="PAP2/HPO_sf"/>
</dbReference>